<evidence type="ECO:0000256" key="1">
    <source>
        <dbReference type="ARBA" id="ARBA00023152"/>
    </source>
</evidence>
<keyword evidence="5" id="KW-1185">Reference proteome</keyword>
<proteinExistence type="predicted"/>
<reference evidence="4" key="1">
    <citation type="submission" date="2023-06" db="EMBL/GenBank/DDBJ databases">
        <authorList>
            <consortium name="Lawrence Berkeley National Laboratory"/>
            <person name="Ahrendt S."/>
            <person name="Sahu N."/>
            <person name="Indic B."/>
            <person name="Wong-Bajracharya J."/>
            <person name="Merenyi Z."/>
            <person name="Ke H.-M."/>
            <person name="Monk M."/>
            <person name="Kocsube S."/>
            <person name="Drula E."/>
            <person name="Lipzen A."/>
            <person name="Balint B."/>
            <person name="Henrissat B."/>
            <person name="Andreopoulos B."/>
            <person name="Martin F.M."/>
            <person name="Harder C.B."/>
            <person name="Rigling D."/>
            <person name="Ford K.L."/>
            <person name="Foster G.D."/>
            <person name="Pangilinan J."/>
            <person name="Papanicolaou A."/>
            <person name="Barry K."/>
            <person name="LaButti K."/>
            <person name="Viragh M."/>
            <person name="Koriabine M."/>
            <person name="Yan M."/>
            <person name="Riley R."/>
            <person name="Champramary S."/>
            <person name="Plett K.L."/>
            <person name="Tsai I.J."/>
            <person name="Slot J."/>
            <person name="Sipos G."/>
            <person name="Plett J."/>
            <person name="Nagy L.G."/>
            <person name="Grigoriev I.V."/>
        </authorList>
    </citation>
    <scope>NUCLEOTIDE SEQUENCE</scope>
    <source>
        <strain evidence="4">CCBAS 213</strain>
    </source>
</reference>
<dbReference type="GeneID" id="85357179"/>
<keyword evidence="2" id="KW-0413">Isomerase</keyword>
<dbReference type="PANTHER" id="PTHR48100:SF1">
    <property type="entry name" value="HISTIDINE PHOSPHATASE FAMILY PROTEIN-RELATED"/>
    <property type="match status" value="1"/>
</dbReference>
<evidence type="ECO:0000313" key="5">
    <source>
        <dbReference type="Proteomes" id="UP001175211"/>
    </source>
</evidence>
<keyword evidence="1" id="KW-0324">Glycolysis</keyword>
<dbReference type="InterPro" id="IPR029033">
    <property type="entry name" value="His_PPase_superfam"/>
</dbReference>
<dbReference type="GO" id="GO:0016791">
    <property type="term" value="F:phosphatase activity"/>
    <property type="evidence" value="ECO:0007669"/>
    <property type="project" value="TreeGrafter"/>
</dbReference>
<organism evidence="4 5">
    <name type="scientific">Armillaria tabescens</name>
    <name type="common">Ringless honey mushroom</name>
    <name type="synonym">Agaricus tabescens</name>
    <dbReference type="NCBI Taxonomy" id="1929756"/>
    <lineage>
        <taxon>Eukaryota</taxon>
        <taxon>Fungi</taxon>
        <taxon>Dikarya</taxon>
        <taxon>Basidiomycota</taxon>
        <taxon>Agaricomycotina</taxon>
        <taxon>Agaricomycetes</taxon>
        <taxon>Agaricomycetidae</taxon>
        <taxon>Agaricales</taxon>
        <taxon>Marasmiineae</taxon>
        <taxon>Physalacriaceae</taxon>
        <taxon>Desarmillaria</taxon>
    </lineage>
</organism>
<dbReference type="SMART" id="SM00855">
    <property type="entry name" value="PGAM"/>
    <property type="match status" value="1"/>
</dbReference>
<feature type="region of interest" description="Disordered" evidence="3">
    <location>
        <begin position="1"/>
        <end position="27"/>
    </location>
</feature>
<name>A0AA39N291_ARMTA</name>
<gene>
    <name evidence="4" type="ORF">EV420DRAFT_1555022</name>
</gene>
<dbReference type="AlphaFoldDB" id="A0AA39N291"/>
<feature type="compositionally biased region" description="Polar residues" evidence="3">
    <location>
        <begin position="1"/>
        <end position="25"/>
    </location>
</feature>
<dbReference type="InterPro" id="IPR001345">
    <property type="entry name" value="PG/BPGM_mutase_AS"/>
</dbReference>
<dbReference type="InterPro" id="IPR050275">
    <property type="entry name" value="PGM_Phosphatase"/>
</dbReference>
<dbReference type="PANTHER" id="PTHR48100">
    <property type="entry name" value="BROAD-SPECIFICITY PHOSPHATASE YOR283W-RELATED"/>
    <property type="match status" value="1"/>
</dbReference>
<evidence type="ECO:0000256" key="3">
    <source>
        <dbReference type="SAM" id="MobiDB-lite"/>
    </source>
</evidence>
<dbReference type="RefSeq" id="XP_060328777.1">
    <property type="nucleotide sequence ID" value="XM_060473631.1"/>
</dbReference>
<dbReference type="Pfam" id="PF00300">
    <property type="entry name" value="His_Phos_1"/>
    <property type="match status" value="1"/>
</dbReference>
<dbReference type="EMBL" id="JAUEPS010000026">
    <property type="protein sequence ID" value="KAK0455267.1"/>
    <property type="molecule type" value="Genomic_DNA"/>
</dbReference>
<dbReference type="CDD" id="cd07067">
    <property type="entry name" value="HP_PGM_like"/>
    <property type="match status" value="1"/>
</dbReference>
<dbReference type="SUPFAM" id="SSF53254">
    <property type="entry name" value="Phosphoglycerate mutase-like"/>
    <property type="match status" value="1"/>
</dbReference>
<protein>
    <submittedName>
        <fullName evidence="4">Histidine phosphatase superfamily</fullName>
    </submittedName>
</protein>
<dbReference type="Proteomes" id="UP001175211">
    <property type="component" value="Unassembled WGS sequence"/>
</dbReference>
<evidence type="ECO:0000313" key="4">
    <source>
        <dbReference type="EMBL" id="KAK0455267.1"/>
    </source>
</evidence>
<dbReference type="InterPro" id="IPR013078">
    <property type="entry name" value="His_Pase_superF_clade-1"/>
</dbReference>
<accession>A0AA39N291</accession>
<dbReference type="PROSITE" id="PS00175">
    <property type="entry name" value="PG_MUTASE"/>
    <property type="match status" value="1"/>
</dbReference>
<evidence type="ECO:0000256" key="2">
    <source>
        <dbReference type="ARBA" id="ARBA00023235"/>
    </source>
</evidence>
<sequence length="266" mass="29539">MNSQEELSNSASLAPEDISSSSQTEEIPGKRLILTLVRHGQSESNVGQHSANIHDPLTPLGRNQAEQLGKELSSTHIDHLISSPYLRAMDTARSIGENNTERPDLKPEGHVLIIEQDHGPAVEAARRSGNWVSEYQLRTGKGALSAYSETPVVPSRIYKPPGGESLESVAERAQHALLQYLRSYGASFASMPDVPNDSADLIDGVPHAVVVSHNILLTEFYEAMLFFNEPSKRYITPVHFRNASWARYIVFYDGKHLEFKTMKEPH</sequence>
<comment type="caution">
    <text evidence="4">The sequence shown here is derived from an EMBL/GenBank/DDBJ whole genome shotgun (WGS) entry which is preliminary data.</text>
</comment>
<dbReference type="Gene3D" id="3.40.50.1240">
    <property type="entry name" value="Phosphoglycerate mutase-like"/>
    <property type="match status" value="1"/>
</dbReference>
<dbReference type="GO" id="GO:0005737">
    <property type="term" value="C:cytoplasm"/>
    <property type="evidence" value="ECO:0007669"/>
    <property type="project" value="TreeGrafter"/>
</dbReference>